<gene>
    <name evidence="2" type="ORF">E6W39_33985</name>
</gene>
<reference evidence="2 3" key="1">
    <citation type="submission" date="2019-06" db="EMBL/GenBank/DDBJ databases">
        <title>Description of Kitasatospora acidophila sp. nov. isolated from pine grove soil, and reclassification of Streptomyces novaecaesareae to Kitasatospora novaeceasareae comb. nov.</title>
        <authorList>
            <person name="Kim M.J."/>
        </authorList>
    </citation>
    <scope>NUCLEOTIDE SEQUENCE [LARGE SCALE GENOMIC DNA]</scope>
    <source>
        <strain evidence="2 3">MMS16-CNU292</strain>
    </source>
</reference>
<name>A0A540WFD9_9ACTN</name>
<dbReference type="Pfam" id="PF07883">
    <property type="entry name" value="Cupin_2"/>
    <property type="match status" value="1"/>
</dbReference>
<evidence type="ECO:0000313" key="2">
    <source>
        <dbReference type="EMBL" id="TQF07739.1"/>
    </source>
</evidence>
<dbReference type="Gene3D" id="2.60.120.10">
    <property type="entry name" value="Jelly Rolls"/>
    <property type="match status" value="1"/>
</dbReference>
<dbReference type="Proteomes" id="UP000319103">
    <property type="component" value="Unassembled WGS sequence"/>
</dbReference>
<dbReference type="OrthoDB" id="3296127at2"/>
<evidence type="ECO:0000259" key="1">
    <source>
        <dbReference type="Pfam" id="PF07883"/>
    </source>
</evidence>
<accession>A0A540WFD9</accession>
<protein>
    <submittedName>
        <fullName evidence="2">Cupin domain-containing protein</fullName>
    </submittedName>
</protein>
<organism evidence="2 3">
    <name type="scientific">Kitasatospora acidiphila</name>
    <dbReference type="NCBI Taxonomy" id="2567942"/>
    <lineage>
        <taxon>Bacteria</taxon>
        <taxon>Bacillati</taxon>
        <taxon>Actinomycetota</taxon>
        <taxon>Actinomycetes</taxon>
        <taxon>Kitasatosporales</taxon>
        <taxon>Streptomycetaceae</taxon>
        <taxon>Kitasatospora</taxon>
    </lineage>
</organism>
<evidence type="ECO:0000313" key="3">
    <source>
        <dbReference type="Proteomes" id="UP000319103"/>
    </source>
</evidence>
<proteinExistence type="predicted"/>
<dbReference type="AlphaFoldDB" id="A0A540WFD9"/>
<dbReference type="SUPFAM" id="SSF51182">
    <property type="entry name" value="RmlC-like cupins"/>
    <property type="match status" value="1"/>
</dbReference>
<dbReference type="InterPro" id="IPR011051">
    <property type="entry name" value="RmlC_Cupin_sf"/>
</dbReference>
<sequence>MEIRPLNRDGLTFEYDLYTQRLVPWPLLNAPFEGCWSIVEPGTSSRPHEHHEYEIWIAAKGEGEIEADGVRRPFKAGDVVHFTPHTEHFALNPKGADGNLEFYSIWWDTELAVAFLDQHQASAE</sequence>
<dbReference type="InterPro" id="IPR013096">
    <property type="entry name" value="Cupin_2"/>
</dbReference>
<dbReference type="InterPro" id="IPR014710">
    <property type="entry name" value="RmlC-like_jellyroll"/>
</dbReference>
<feature type="domain" description="Cupin type-2" evidence="1">
    <location>
        <begin position="38"/>
        <end position="94"/>
    </location>
</feature>
<keyword evidence="3" id="KW-1185">Reference proteome</keyword>
<comment type="caution">
    <text evidence="2">The sequence shown here is derived from an EMBL/GenBank/DDBJ whole genome shotgun (WGS) entry which is preliminary data.</text>
</comment>
<dbReference type="CDD" id="cd06988">
    <property type="entry name" value="cupin_DddK"/>
    <property type="match status" value="1"/>
</dbReference>
<dbReference type="EMBL" id="VIGB01000003">
    <property type="protein sequence ID" value="TQF07739.1"/>
    <property type="molecule type" value="Genomic_DNA"/>
</dbReference>